<dbReference type="EMBL" id="ACLA01000010">
    <property type="protein sequence ID" value="EEQ49066.1"/>
    <property type="molecule type" value="Genomic_DNA"/>
</dbReference>
<comment type="caution">
    <text evidence="1">The sequence shown here is derived from an EMBL/GenBank/DDBJ whole genome shotgun (WGS) entry which is preliminary data.</text>
</comment>
<name>C4V2Q2_9FIRM</name>
<proteinExistence type="predicted"/>
<evidence type="ECO:0000313" key="2">
    <source>
        <dbReference type="Proteomes" id="UP000005309"/>
    </source>
</evidence>
<protein>
    <submittedName>
        <fullName evidence="1">Uncharacterized protein</fullName>
    </submittedName>
</protein>
<organism evidence="1 2">
    <name type="scientific">Selenomonas flueggei ATCC 43531</name>
    <dbReference type="NCBI Taxonomy" id="638302"/>
    <lineage>
        <taxon>Bacteria</taxon>
        <taxon>Bacillati</taxon>
        <taxon>Bacillota</taxon>
        <taxon>Negativicutes</taxon>
        <taxon>Selenomonadales</taxon>
        <taxon>Selenomonadaceae</taxon>
        <taxon>Selenomonas</taxon>
    </lineage>
</organism>
<accession>C4V2Q2</accession>
<reference evidence="1 2" key="1">
    <citation type="submission" date="2009-04" db="EMBL/GenBank/DDBJ databases">
        <authorList>
            <person name="Qin X."/>
            <person name="Bachman B."/>
            <person name="Battles P."/>
            <person name="Bell A."/>
            <person name="Bess C."/>
            <person name="Bickham C."/>
            <person name="Chaboub L."/>
            <person name="Chen D."/>
            <person name="Coyle M."/>
            <person name="Deiros D.R."/>
            <person name="Dinh H."/>
            <person name="Forbes L."/>
            <person name="Fowler G."/>
            <person name="Francisco L."/>
            <person name="Fu Q."/>
            <person name="Gubbala S."/>
            <person name="Hale W."/>
            <person name="Han Y."/>
            <person name="Hemphill L."/>
            <person name="Highlander S.K."/>
            <person name="Hirani K."/>
            <person name="Hogues M."/>
            <person name="Jackson L."/>
            <person name="Jakkamsetti A."/>
            <person name="Javaid M."/>
            <person name="Jiang H."/>
            <person name="Korchina V."/>
            <person name="Kovar C."/>
            <person name="Lara F."/>
            <person name="Lee S."/>
            <person name="Mata R."/>
            <person name="Mathew T."/>
            <person name="Moen C."/>
            <person name="Morales K."/>
            <person name="Munidasa M."/>
            <person name="Nazareth L."/>
            <person name="Ngo R."/>
            <person name="Nguyen L."/>
            <person name="Okwuonu G."/>
            <person name="Ongeri F."/>
            <person name="Patil S."/>
            <person name="Petrosino J."/>
            <person name="Pham C."/>
            <person name="Pham P."/>
            <person name="Pu L.-L."/>
            <person name="Puazo M."/>
            <person name="Raj R."/>
            <person name="Reid J."/>
            <person name="Rouhana J."/>
            <person name="Saada N."/>
            <person name="Shang Y."/>
            <person name="Simmons D."/>
            <person name="Thornton R."/>
            <person name="Warren J."/>
            <person name="Weissenberger G."/>
            <person name="Zhang J."/>
            <person name="Zhang L."/>
            <person name="Zhou C."/>
            <person name="Zhu D."/>
            <person name="Muzny D."/>
            <person name="Worley K."/>
            <person name="Gibbs R."/>
        </authorList>
    </citation>
    <scope>NUCLEOTIDE SEQUENCE [LARGE SCALE GENOMIC DNA]</scope>
    <source>
        <strain evidence="1 2">ATCC 43531</strain>
    </source>
</reference>
<dbReference type="HOGENOM" id="CLU_3173079_0_0_9"/>
<gene>
    <name evidence="1" type="ORF">HMPREF0908_0796</name>
</gene>
<dbReference type="Proteomes" id="UP000005309">
    <property type="component" value="Unassembled WGS sequence"/>
</dbReference>
<dbReference type="AlphaFoldDB" id="C4V2Q2"/>
<sequence>MFLLLCTLSYKKMIRHIAHFSFSLITNEKWFTLEKHMCYNILKEGYG</sequence>
<keyword evidence="2" id="KW-1185">Reference proteome</keyword>
<evidence type="ECO:0000313" key="1">
    <source>
        <dbReference type="EMBL" id="EEQ49066.1"/>
    </source>
</evidence>